<proteinExistence type="inferred from homology"/>
<keyword evidence="7" id="KW-0653">Protein transport</keyword>
<dbReference type="AlphaFoldDB" id="A0A845HRK3"/>
<evidence type="ECO:0000256" key="8">
    <source>
        <dbReference type="ARBA" id="ARBA00022989"/>
    </source>
</evidence>
<dbReference type="Pfam" id="PF03544">
    <property type="entry name" value="TonB_C"/>
    <property type="match status" value="1"/>
</dbReference>
<dbReference type="RefSeq" id="WP_161033396.1">
    <property type="nucleotide sequence ID" value="NZ_WWCL01000001.1"/>
</dbReference>
<gene>
    <name evidence="11" type="ORF">GTP23_00370</name>
</gene>
<sequence length="229" mass="24183">MHTLSFDSYDQSHEHDHARWRKLAPMAAIVAGHALMFYLFHTGMLREAAHAVLPNIVTINFVPAAEPVKPATPPVLPSAPMPVAQVTVPPLPPVAIAATEPTISVAPSPARSTEAPASSTSVAVAAVASTPVAAAGTPKTVSTVEYLRAPQAIYPHSSRRLGETGVVMLRVLIGEKGQAEQVVVQKSSGYSNLDEAGRQAVLRALYKPYIEDGKAIAVYALVPINFQLG</sequence>
<keyword evidence="9" id="KW-0472">Membrane</keyword>
<keyword evidence="12" id="KW-1185">Reference proteome</keyword>
<dbReference type="Proteomes" id="UP000444316">
    <property type="component" value="Unassembled WGS sequence"/>
</dbReference>
<protein>
    <submittedName>
        <fullName evidence="11">TonB family protein</fullName>
    </submittedName>
</protein>
<dbReference type="PANTHER" id="PTHR33446">
    <property type="entry name" value="PROTEIN TONB-RELATED"/>
    <property type="match status" value="1"/>
</dbReference>
<keyword evidence="3" id="KW-0813">Transport</keyword>
<dbReference type="Gene3D" id="3.30.1150.10">
    <property type="match status" value="1"/>
</dbReference>
<comment type="similarity">
    <text evidence="2">Belongs to the TonB family.</text>
</comment>
<keyword evidence="6" id="KW-0812">Transmembrane</keyword>
<dbReference type="SUPFAM" id="SSF74653">
    <property type="entry name" value="TolA/TonB C-terminal domain"/>
    <property type="match status" value="1"/>
</dbReference>
<evidence type="ECO:0000256" key="9">
    <source>
        <dbReference type="ARBA" id="ARBA00023136"/>
    </source>
</evidence>
<organism evidence="11 12">
    <name type="scientific">Duganella fentianensis</name>
    <dbReference type="NCBI Taxonomy" id="2692177"/>
    <lineage>
        <taxon>Bacteria</taxon>
        <taxon>Pseudomonadati</taxon>
        <taxon>Pseudomonadota</taxon>
        <taxon>Betaproteobacteria</taxon>
        <taxon>Burkholderiales</taxon>
        <taxon>Oxalobacteraceae</taxon>
        <taxon>Telluria group</taxon>
        <taxon>Duganella</taxon>
    </lineage>
</organism>
<evidence type="ECO:0000259" key="10">
    <source>
        <dbReference type="PROSITE" id="PS52015"/>
    </source>
</evidence>
<evidence type="ECO:0000256" key="5">
    <source>
        <dbReference type="ARBA" id="ARBA00022519"/>
    </source>
</evidence>
<dbReference type="InterPro" id="IPR006260">
    <property type="entry name" value="TonB/TolA_C"/>
</dbReference>
<dbReference type="InterPro" id="IPR051045">
    <property type="entry name" value="TonB-dependent_transducer"/>
</dbReference>
<dbReference type="EMBL" id="WWCL01000001">
    <property type="protein sequence ID" value="MYN43519.1"/>
    <property type="molecule type" value="Genomic_DNA"/>
</dbReference>
<evidence type="ECO:0000256" key="2">
    <source>
        <dbReference type="ARBA" id="ARBA00006555"/>
    </source>
</evidence>
<accession>A0A845HRK3</accession>
<keyword evidence="5" id="KW-0997">Cell inner membrane</keyword>
<evidence type="ECO:0000256" key="4">
    <source>
        <dbReference type="ARBA" id="ARBA00022475"/>
    </source>
</evidence>
<comment type="subcellular location">
    <subcellularLocation>
        <location evidence="1">Cell inner membrane</location>
        <topology evidence="1">Single-pass membrane protein</topology>
        <orientation evidence="1">Periplasmic side</orientation>
    </subcellularLocation>
</comment>
<evidence type="ECO:0000256" key="1">
    <source>
        <dbReference type="ARBA" id="ARBA00004383"/>
    </source>
</evidence>
<reference evidence="11" key="1">
    <citation type="submission" date="2019-12" db="EMBL/GenBank/DDBJ databases">
        <title>Novel species isolated from a subtropical stream in China.</title>
        <authorList>
            <person name="Lu H."/>
        </authorList>
    </citation>
    <scope>NUCLEOTIDE SEQUENCE [LARGE SCALE GENOMIC DNA]</scope>
    <source>
        <strain evidence="11">FT93W</strain>
    </source>
</reference>
<evidence type="ECO:0000313" key="12">
    <source>
        <dbReference type="Proteomes" id="UP000444316"/>
    </source>
</evidence>
<dbReference type="GO" id="GO:0055085">
    <property type="term" value="P:transmembrane transport"/>
    <property type="evidence" value="ECO:0007669"/>
    <property type="project" value="InterPro"/>
</dbReference>
<evidence type="ECO:0000256" key="7">
    <source>
        <dbReference type="ARBA" id="ARBA00022927"/>
    </source>
</evidence>
<dbReference type="InterPro" id="IPR037682">
    <property type="entry name" value="TonB_C"/>
</dbReference>
<evidence type="ECO:0000313" key="11">
    <source>
        <dbReference type="EMBL" id="MYN43519.1"/>
    </source>
</evidence>
<feature type="domain" description="TonB C-terminal" evidence="10">
    <location>
        <begin position="139"/>
        <end position="229"/>
    </location>
</feature>
<comment type="caution">
    <text evidence="11">The sequence shown here is derived from an EMBL/GenBank/DDBJ whole genome shotgun (WGS) entry which is preliminary data.</text>
</comment>
<dbReference type="GO" id="GO:0031992">
    <property type="term" value="F:energy transducer activity"/>
    <property type="evidence" value="ECO:0007669"/>
    <property type="project" value="TreeGrafter"/>
</dbReference>
<dbReference type="PROSITE" id="PS52015">
    <property type="entry name" value="TONB_CTD"/>
    <property type="match status" value="1"/>
</dbReference>
<evidence type="ECO:0000256" key="6">
    <source>
        <dbReference type="ARBA" id="ARBA00022692"/>
    </source>
</evidence>
<evidence type="ECO:0000256" key="3">
    <source>
        <dbReference type="ARBA" id="ARBA00022448"/>
    </source>
</evidence>
<dbReference type="GO" id="GO:0015031">
    <property type="term" value="P:protein transport"/>
    <property type="evidence" value="ECO:0007669"/>
    <property type="project" value="UniProtKB-KW"/>
</dbReference>
<dbReference type="PANTHER" id="PTHR33446:SF2">
    <property type="entry name" value="PROTEIN TONB"/>
    <property type="match status" value="1"/>
</dbReference>
<dbReference type="NCBIfam" id="TIGR01352">
    <property type="entry name" value="tonB_Cterm"/>
    <property type="match status" value="1"/>
</dbReference>
<keyword evidence="4" id="KW-1003">Cell membrane</keyword>
<name>A0A845HRK3_9BURK</name>
<keyword evidence="8" id="KW-1133">Transmembrane helix</keyword>
<dbReference type="GO" id="GO:0098797">
    <property type="term" value="C:plasma membrane protein complex"/>
    <property type="evidence" value="ECO:0007669"/>
    <property type="project" value="TreeGrafter"/>
</dbReference>